<dbReference type="PANTHER" id="PTHR43046:SF2">
    <property type="entry name" value="8-OXO-DGTP DIPHOSPHATASE-RELATED"/>
    <property type="match status" value="1"/>
</dbReference>
<keyword evidence="5" id="KW-1185">Reference proteome</keyword>
<evidence type="ECO:0000256" key="1">
    <source>
        <dbReference type="ARBA" id="ARBA00001946"/>
    </source>
</evidence>
<evidence type="ECO:0000256" key="2">
    <source>
        <dbReference type="ARBA" id="ARBA00022801"/>
    </source>
</evidence>
<dbReference type="EMBL" id="JQCH01000033">
    <property type="protein sequence ID" value="KRO08141.1"/>
    <property type="molecule type" value="Genomic_DNA"/>
</dbReference>
<dbReference type="PRINTS" id="PR00502">
    <property type="entry name" value="NUDIXFAMILY"/>
</dbReference>
<keyword evidence="2" id="KW-0378">Hydrolase</keyword>
<gene>
    <name evidence="4" type="ORF">IV59_GL001498</name>
</gene>
<dbReference type="InterPro" id="IPR020476">
    <property type="entry name" value="Nudix_hydrolase"/>
</dbReference>
<reference evidence="4 5" key="1">
    <citation type="journal article" date="2015" name="Genome Announc.">
        <title>Expanding the biotechnology potential of lactobacilli through comparative genomics of 213 strains and associated genera.</title>
        <authorList>
            <person name="Sun Z."/>
            <person name="Harris H.M."/>
            <person name="McCann A."/>
            <person name="Guo C."/>
            <person name="Argimon S."/>
            <person name="Zhang W."/>
            <person name="Yang X."/>
            <person name="Jeffery I.B."/>
            <person name="Cooney J.C."/>
            <person name="Kagawa T.F."/>
            <person name="Liu W."/>
            <person name="Song Y."/>
            <person name="Salvetti E."/>
            <person name="Wrobel A."/>
            <person name="Rasinkangas P."/>
            <person name="Parkhill J."/>
            <person name="Rea M.C."/>
            <person name="O'Sullivan O."/>
            <person name="Ritari J."/>
            <person name="Douillard F.P."/>
            <person name="Paul Ross R."/>
            <person name="Yang R."/>
            <person name="Briner A.E."/>
            <person name="Felis G.E."/>
            <person name="de Vos W.M."/>
            <person name="Barrangou R."/>
            <person name="Klaenhammer T.R."/>
            <person name="Caufield P.W."/>
            <person name="Cui Y."/>
            <person name="Zhang H."/>
            <person name="O'Toole P.W."/>
        </authorList>
    </citation>
    <scope>NUCLEOTIDE SEQUENCE [LARGE SCALE GENOMIC DNA]</scope>
    <source>
        <strain evidence="4 5">DSM 26202</strain>
    </source>
</reference>
<evidence type="ECO:0000313" key="5">
    <source>
        <dbReference type="Proteomes" id="UP000051884"/>
    </source>
</evidence>
<comment type="caution">
    <text evidence="4">The sequence shown here is derived from an EMBL/GenBank/DDBJ whole genome shotgun (WGS) entry which is preliminary data.</text>
</comment>
<name>A0ABR5Q2P2_9LACO</name>
<evidence type="ECO:0000313" key="4">
    <source>
        <dbReference type="EMBL" id="KRO08141.1"/>
    </source>
</evidence>
<comment type="cofactor">
    <cofactor evidence="1">
        <name>Mg(2+)</name>
        <dbReference type="ChEBI" id="CHEBI:18420"/>
    </cofactor>
</comment>
<dbReference type="Pfam" id="PF00293">
    <property type="entry name" value="NUDIX"/>
    <property type="match status" value="1"/>
</dbReference>
<organism evidence="4 5">
    <name type="scientific">Paucilactobacillus hokkaidonensis</name>
    <dbReference type="NCBI Taxonomy" id="1193095"/>
    <lineage>
        <taxon>Bacteria</taxon>
        <taxon>Bacillati</taxon>
        <taxon>Bacillota</taxon>
        <taxon>Bacilli</taxon>
        <taxon>Lactobacillales</taxon>
        <taxon>Lactobacillaceae</taxon>
        <taxon>Paucilactobacillus</taxon>
    </lineage>
</organism>
<dbReference type="PROSITE" id="PS51462">
    <property type="entry name" value="NUDIX"/>
    <property type="match status" value="1"/>
</dbReference>
<sequence>MEAIKMADYVHEIRKLVGHRPIILNTAAGILVNENGEVLLNERVDTHNWSLPGGYLEYGETYAQACVREYEEDSGVKVAIKARIDIFDVGDVHYPNGDVTQTISGLFLVEQVGGQLLQSKTDETLSLAYFPFNELPPLLNQQTADMLAAADKFMNARK</sequence>
<feature type="domain" description="Nudix hydrolase" evidence="3">
    <location>
        <begin position="21"/>
        <end position="154"/>
    </location>
</feature>
<dbReference type="InterPro" id="IPR015797">
    <property type="entry name" value="NUDIX_hydrolase-like_dom_sf"/>
</dbReference>
<proteinExistence type="predicted"/>
<dbReference type="PANTHER" id="PTHR43046">
    <property type="entry name" value="GDP-MANNOSE MANNOSYL HYDROLASE"/>
    <property type="match status" value="1"/>
</dbReference>
<protein>
    <submittedName>
        <fullName evidence="4">NTP pyrophosphohydrolase</fullName>
    </submittedName>
</protein>
<evidence type="ECO:0000259" key="3">
    <source>
        <dbReference type="PROSITE" id="PS51462"/>
    </source>
</evidence>
<dbReference type="Gene3D" id="3.90.79.10">
    <property type="entry name" value="Nucleoside Triphosphate Pyrophosphohydrolase"/>
    <property type="match status" value="1"/>
</dbReference>
<accession>A0ABR5Q2P2</accession>
<dbReference type="CDD" id="cd04677">
    <property type="entry name" value="NUDIX_Hydrolase"/>
    <property type="match status" value="1"/>
</dbReference>
<dbReference type="InterPro" id="IPR000086">
    <property type="entry name" value="NUDIX_hydrolase_dom"/>
</dbReference>
<dbReference type="Proteomes" id="UP000051884">
    <property type="component" value="Unassembled WGS sequence"/>
</dbReference>
<dbReference type="SUPFAM" id="SSF55811">
    <property type="entry name" value="Nudix"/>
    <property type="match status" value="1"/>
</dbReference>